<dbReference type="EMBL" id="KK583218">
    <property type="protein sequence ID" value="KDO27284.1"/>
    <property type="molecule type" value="Genomic_DNA"/>
</dbReference>
<evidence type="ECO:0000256" key="1">
    <source>
        <dbReference type="ARBA" id="ARBA00004240"/>
    </source>
</evidence>
<dbReference type="Gene3D" id="2.170.150.20">
    <property type="entry name" value="Peptide methionine sulfoxide reductase"/>
    <property type="match status" value="1"/>
</dbReference>
<feature type="domain" description="MRH" evidence="7">
    <location>
        <begin position="213"/>
        <end position="320"/>
    </location>
</feature>
<dbReference type="InterPro" id="IPR045149">
    <property type="entry name" value="OS-9-like"/>
</dbReference>
<feature type="domain" description="CULT" evidence="6">
    <location>
        <begin position="75"/>
        <end position="194"/>
    </location>
</feature>
<keyword evidence="4" id="KW-1015">Disulfide bond</keyword>
<dbReference type="GO" id="GO:0030968">
    <property type="term" value="P:endoplasmic reticulum unfolded protein response"/>
    <property type="evidence" value="ECO:0007669"/>
    <property type="project" value="InterPro"/>
</dbReference>
<feature type="chain" id="PRO_5001637506" evidence="5">
    <location>
        <begin position="20"/>
        <end position="397"/>
    </location>
</feature>
<sequence>MQTWKLLLALAVAAEIAGAEKGAVAKSKSAQDQVSEVALAVDGDVRAKAVTDADDEAMLLTAFRAKKKASHDGASTSLRCRMCGAHLAWKTDAMALPAATKGRAKSYRHEAGLGDAGEVTYFDGPLGDEFELAAFELTEASATESYSEENSFFDDYNWRVLTCPRCARHVGWKFTHDLQEQCMKMAKQHLAPAPSVAAIAELKATVNAAFAKQKCHVMANGWWSYQVCYESEVRQFHEEADGSRPFDWSMGRFTEDRSTEKEVVHYYTGGQTCDENGQARATTVKYVCCAEQPEIAVDTIDEPSLCQYNIRVCVPSLCAASSTPEVVAKKTAEQRELEATCSRIVGEAAPNVLSHFYTLLWPDTLADDSRDLAWAHGLSAVTSIMSIRPSSPSCSFV</sequence>
<accession>A0A067C951</accession>
<dbReference type="PANTHER" id="PTHR15414:SF0">
    <property type="entry name" value="ENDOPLASMIC RETICULUM LECTIN 1"/>
    <property type="match status" value="1"/>
</dbReference>
<evidence type="ECO:0000256" key="4">
    <source>
        <dbReference type="ARBA" id="ARBA00023157"/>
    </source>
</evidence>
<gene>
    <name evidence="8" type="ORF">SPRG_07533</name>
</gene>
<reference evidence="8 9" key="1">
    <citation type="journal article" date="2013" name="PLoS Genet.">
        <title>Distinctive expansion of potential virulence genes in the genome of the oomycete fish pathogen Saprolegnia parasitica.</title>
        <authorList>
            <person name="Jiang R.H."/>
            <person name="de Bruijn I."/>
            <person name="Haas B.J."/>
            <person name="Belmonte R."/>
            <person name="Lobach L."/>
            <person name="Christie J."/>
            <person name="van den Ackerveken G."/>
            <person name="Bottin A."/>
            <person name="Bulone V."/>
            <person name="Diaz-Moreno S.M."/>
            <person name="Dumas B."/>
            <person name="Fan L."/>
            <person name="Gaulin E."/>
            <person name="Govers F."/>
            <person name="Grenville-Briggs L.J."/>
            <person name="Horner N.R."/>
            <person name="Levin J.Z."/>
            <person name="Mammella M."/>
            <person name="Meijer H.J."/>
            <person name="Morris P."/>
            <person name="Nusbaum C."/>
            <person name="Oome S."/>
            <person name="Phillips A.J."/>
            <person name="van Rooyen D."/>
            <person name="Rzeszutek E."/>
            <person name="Saraiva M."/>
            <person name="Secombes C.J."/>
            <person name="Seidl M.F."/>
            <person name="Snel B."/>
            <person name="Stassen J.H."/>
            <person name="Sykes S."/>
            <person name="Tripathy S."/>
            <person name="van den Berg H."/>
            <person name="Vega-Arreguin J.C."/>
            <person name="Wawra S."/>
            <person name="Young S.K."/>
            <person name="Zeng Q."/>
            <person name="Dieguez-Uribeondo J."/>
            <person name="Russ C."/>
            <person name="Tyler B.M."/>
            <person name="van West P."/>
        </authorList>
    </citation>
    <scope>NUCLEOTIDE SEQUENCE [LARGE SCALE GENOMIC DNA]</scope>
    <source>
        <strain evidence="8 9">CBS 223.65</strain>
    </source>
</reference>
<dbReference type="InterPro" id="IPR012913">
    <property type="entry name" value="OS9-like_dom"/>
</dbReference>
<dbReference type="Proteomes" id="UP000030745">
    <property type="component" value="Unassembled WGS sequence"/>
</dbReference>
<name>A0A067C951_SAPPC</name>
<dbReference type="InterPro" id="IPR009011">
    <property type="entry name" value="Man6P_isomerase_rcpt-bd_dom_sf"/>
</dbReference>
<dbReference type="RefSeq" id="XP_012202059.1">
    <property type="nucleotide sequence ID" value="XM_012346669.1"/>
</dbReference>
<evidence type="ECO:0000259" key="7">
    <source>
        <dbReference type="PROSITE" id="PS51914"/>
    </source>
</evidence>
<dbReference type="InterPro" id="IPR044865">
    <property type="entry name" value="MRH_dom"/>
</dbReference>
<organism evidence="8 9">
    <name type="scientific">Saprolegnia parasitica (strain CBS 223.65)</name>
    <dbReference type="NCBI Taxonomy" id="695850"/>
    <lineage>
        <taxon>Eukaryota</taxon>
        <taxon>Sar</taxon>
        <taxon>Stramenopiles</taxon>
        <taxon>Oomycota</taxon>
        <taxon>Saprolegniomycetes</taxon>
        <taxon>Saprolegniales</taxon>
        <taxon>Saprolegniaceae</taxon>
        <taxon>Saprolegnia</taxon>
    </lineage>
</organism>
<comment type="subcellular location">
    <subcellularLocation>
        <location evidence="1">Endoplasmic reticulum</location>
    </subcellularLocation>
</comment>
<dbReference type="InterPro" id="IPR034750">
    <property type="entry name" value="CULT"/>
</dbReference>
<dbReference type="PANTHER" id="PTHR15414">
    <property type="entry name" value="OS-9-RELATED"/>
    <property type="match status" value="1"/>
</dbReference>
<dbReference type="SUPFAM" id="SSF50911">
    <property type="entry name" value="Mannose 6-phosphate receptor domain"/>
    <property type="match status" value="1"/>
</dbReference>
<dbReference type="STRING" id="695850.A0A067C951"/>
<dbReference type="VEuPathDB" id="FungiDB:SPRG_07533"/>
<dbReference type="PROSITE" id="PS51914">
    <property type="entry name" value="MRH"/>
    <property type="match status" value="1"/>
</dbReference>
<evidence type="ECO:0000256" key="3">
    <source>
        <dbReference type="ARBA" id="ARBA00022824"/>
    </source>
</evidence>
<dbReference type="Pfam" id="PF07915">
    <property type="entry name" value="PRKCSH"/>
    <property type="match status" value="1"/>
</dbReference>
<feature type="signal peptide" evidence="5">
    <location>
        <begin position="1"/>
        <end position="19"/>
    </location>
</feature>
<dbReference type="Gene3D" id="2.70.130.10">
    <property type="entry name" value="Mannose-6-phosphate receptor binding domain"/>
    <property type="match status" value="1"/>
</dbReference>
<evidence type="ECO:0000256" key="2">
    <source>
        <dbReference type="ARBA" id="ARBA00022729"/>
    </source>
</evidence>
<dbReference type="PROSITE" id="PS51788">
    <property type="entry name" value="CULT"/>
    <property type="match status" value="1"/>
</dbReference>
<evidence type="ECO:0000313" key="9">
    <source>
        <dbReference type="Proteomes" id="UP000030745"/>
    </source>
</evidence>
<dbReference type="GO" id="GO:0030970">
    <property type="term" value="P:retrograde protein transport, ER to cytosol"/>
    <property type="evidence" value="ECO:0007669"/>
    <property type="project" value="TreeGrafter"/>
</dbReference>
<keyword evidence="2 5" id="KW-0732">Signal</keyword>
<dbReference type="GeneID" id="24129803"/>
<protein>
    <submittedName>
        <fullName evidence="8">Uncharacterized protein</fullName>
    </submittedName>
</protein>
<evidence type="ECO:0000256" key="5">
    <source>
        <dbReference type="SAM" id="SignalP"/>
    </source>
</evidence>
<dbReference type="CDD" id="cd15777">
    <property type="entry name" value="CRBN_C_like"/>
    <property type="match status" value="1"/>
</dbReference>
<dbReference type="AlphaFoldDB" id="A0A067C951"/>
<dbReference type="OrthoDB" id="448954at2759"/>
<evidence type="ECO:0000313" key="8">
    <source>
        <dbReference type="EMBL" id="KDO27284.1"/>
    </source>
</evidence>
<dbReference type="OMA" id="WSYQVCY"/>
<dbReference type="GO" id="GO:0005788">
    <property type="term" value="C:endoplasmic reticulum lumen"/>
    <property type="evidence" value="ECO:0007669"/>
    <property type="project" value="TreeGrafter"/>
</dbReference>
<proteinExistence type="predicted"/>
<evidence type="ECO:0000259" key="6">
    <source>
        <dbReference type="PROSITE" id="PS51788"/>
    </source>
</evidence>
<keyword evidence="3" id="KW-0256">Endoplasmic reticulum</keyword>
<keyword evidence="9" id="KW-1185">Reference proteome</keyword>
<dbReference type="KEGG" id="spar:SPRG_07533"/>